<proteinExistence type="predicted"/>
<comment type="caution">
    <text evidence="2">The sequence shown here is derived from an EMBL/GenBank/DDBJ whole genome shotgun (WGS) entry which is preliminary data.</text>
</comment>
<dbReference type="InterPro" id="IPR026960">
    <property type="entry name" value="RVT-Znf"/>
</dbReference>
<evidence type="ECO:0000259" key="1">
    <source>
        <dbReference type="Pfam" id="PF13966"/>
    </source>
</evidence>
<sequence>MTVLHQGQWNWPSATDFDIQEIISGLSDLSSQQADSIAWRLHPGKFTAAGAVAVLHPPSPHVLWHRLLGGKFKIPRHNSILWLALLERLSTMDRPWVPQQNIGCVLCNGVHNETHDHLFFKCTFSARCISVLKRYVRFRWMGLGWHRDTLWASKKWRGKHMLHAAARAMLASMVHNIWRERNNRRFLDTASSAESVALKAIEEVRCRIIGTDIQSSLQLNILYRIWKIPWIREDAG</sequence>
<evidence type="ECO:0000313" key="2">
    <source>
        <dbReference type="EMBL" id="KAL0457637.1"/>
    </source>
</evidence>
<dbReference type="PANTHER" id="PTHR33116">
    <property type="entry name" value="REVERSE TRANSCRIPTASE ZINC-BINDING DOMAIN-CONTAINING PROTEIN-RELATED-RELATED"/>
    <property type="match status" value="1"/>
</dbReference>
<dbReference type="EMBL" id="JACGWN010000002">
    <property type="protein sequence ID" value="KAL0457637.1"/>
    <property type="molecule type" value="Genomic_DNA"/>
</dbReference>
<dbReference type="AlphaFoldDB" id="A0AAW2XXE7"/>
<feature type="domain" description="Reverse transcriptase zinc-binding" evidence="1">
    <location>
        <begin position="50"/>
        <end position="126"/>
    </location>
</feature>
<organism evidence="2">
    <name type="scientific">Sesamum latifolium</name>
    <dbReference type="NCBI Taxonomy" id="2727402"/>
    <lineage>
        <taxon>Eukaryota</taxon>
        <taxon>Viridiplantae</taxon>
        <taxon>Streptophyta</taxon>
        <taxon>Embryophyta</taxon>
        <taxon>Tracheophyta</taxon>
        <taxon>Spermatophyta</taxon>
        <taxon>Magnoliopsida</taxon>
        <taxon>eudicotyledons</taxon>
        <taxon>Gunneridae</taxon>
        <taxon>Pentapetalae</taxon>
        <taxon>asterids</taxon>
        <taxon>lamiids</taxon>
        <taxon>Lamiales</taxon>
        <taxon>Pedaliaceae</taxon>
        <taxon>Sesamum</taxon>
    </lineage>
</organism>
<accession>A0AAW2XXE7</accession>
<gene>
    <name evidence="2" type="ORF">Slati_0390900</name>
</gene>
<protein>
    <recommendedName>
        <fullName evidence="1">Reverse transcriptase zinc-binding domain-containing protein</fullName>
    </recommendedName>
</protein>
<name>A0AAW2XXE7_9LAMI</name>
<reference evidence="2" key="2">
    <citation type="journal article" date="2024" name="Plant">
        <title>Genomic evolution and insights into agronomic trait innovations of Sesamum species.</title>
        <authorList>
            <person name="Miao H."/>
            <person name="Wang L."/>
            <person name="Qu L."/>
            <person name="Liu H."/>
            <person name="Sun Y."/>
            <person name="Le M."/>
            <person name="Wang Q."/>
            <person name="Wei S."/>
            <person name="Zheng Y."/>
            <person name="Lin W."/>
            <person name="Duan Y."/>
            <person name="Cao H."/>
            <person name="Xiong S."/>
            <person name="Wang X."/>
            <person name="Wei L."/>
            <person name="Li C."/>
            <person name="Ma Q."/>
            <person name="Ju M."/>
            <person name="Zhao R."/>
            <person name="Li G."/>
            <person name="Mu C."/>
            <person name="Tian Q."/>
            <person name="Mei H."/>
            <person name="Zhang T."/>
            <person name="Gao T."/>
            <person name="Zhang H."/>
        </authorList>
    </citation>
    <scope>NUCLEOTIDE SEQUENCE</scope>
    <source>
        <strain evidence="2">KEN1</strain>
    </source>
</reference>
<reference evidence="2" key="1">
    <citation type="submission" date="2020-06" db="EMBL/GenBank/DDBJ databases">
        <authorList>
            <person name="Li T."/>
            <person name="Hu X."/>
            <person name="Zhang T."/>
            <person name="Song X."/>
            <person name="Zhang H."/>
            <person name="Dai N."/>
            <person name="Sheng W."/>
            <person name="Hou X."/>
            <person name="Wei L."/>
        </authorList>
    </citation>
    <scope>NUCLEOTIDE SEQUENCE</scope>
    <source>
        <strain evidence="2">KEN1</strain>
        <tissue evidence="2">Leaf</tissue>
    </source>
</reference>
<dbReference type="Pfam" id="PF13966">
    <property type="entry name" value="zf-RVT"/>
    <property type="match status" value="1"/>
</dbReference>
<dbReference type="PANTHER" id="PTHR33116:SF66">
    <property type="entry name" value="REVERSE TRANSCRIPTASE ZINC-BINDING DOMAIN-CONTAINING PROTEIN"/>
    <property type="match status" value="1"/>
</dbReference>